<dbReference type="EMBL" id="KV425640">
    <property type="protein sequence ID" value="KZT19448.1"/>
    <property type="molecule type" value="Genomic_DNA"/>
</dbReference>
<dbReference type="InParanoid" id="A0A165NC27"/>
<dbReference type="InterPro" id="IPR002925">
    <property type="entry name" value="Dienelactn_hydro"/>
</dbReference>
<protein>
    <submittedName>
        <fullName evidence="2">Dienelactone hydrolase endo-1,3,1,4-beta-D-glucanase</fullName>
    </submittedName>
</protein>
<dbReference type="GO" id="GO:0016787">
    <property type="term" value="F:hydrolase activity"/>
    <property type="evidence" value="ECO:0007669"/>
    <property type="project" value="UniProtKB-KW"/>
</dbReference>
<dbReference type="STRING" id="1314782.A0A165NC27"/>
<dbReference type="OrthoDB" id="10019231at2759"/>
<gene>
    <name evidence="2" type="ORF">NEOLEDRAFT_965850</name>
</gene>
<dbReference type="InterPro" id="IPR029058">
    <property type="entry name" value="AB_hydrolase_fold"/>
</dbReference>
<dbReference type="PANTHER" id="PTHR17630:SF44">
    <property type="entry name" value="PROTEIN AIM2"/>
    <property type="match status" value="1"/>
</dbReference>
<name>A0A165NC27_9AGAM</name>
<dbReference type="Gene3D" id="3.40.50.1820">
    <property type="entry name" value="alpha/beta hydrolase"/>
    <property type="match status" value="1"/>
</dbReference>
<organism evidence="2 3">
    <name type="scientific">Neolentinus lepideus HHB14362 ss-1</name>
    <dbReference type="NCBI Taxonomy" id="1314782"/>
    <lineage>
        <taxon>Eukaryota</taxon>
        <taxon>Fungi</taxon>
        <taxon>Dikarya</taxon>
        <taxon>Basidiomycota</taxon>
        <taxon>Agaricomycotina</taxon>
        <taxon>Agaricomycetes</taxon>
        <taxon>Gloeophyllales</taxon>
        <taxon>Gloeophyllaceae</taxon>
        <taxon>Neolentinus</taxon>
    </lineage>
</organism>
<proteinExistence type="predicted"/>
<keyword evidence="2" id="KW-0378">Hydrolase</keyword>
<dbReference type="Pfam" id="PF01738">
    <property type="entry name" value="DLH"/>
    <property type="match status" value="1"/>
</dbReference>
<accession>A0A165NC27</accession>
<dbReference type="PANTHER" id="PTHR17630">
    <property type="entry name" value="DIENELACTONE HYDROLASE"/>
    <property type="match status" value="1"/>
</dbReference>
<reference evidence="2 3" key="1">
    <citation type="journal article" date="2016" name="Mol. Biol. Evol.">
        <title>Comparative Genomics of Early-Diverging Mushroom-Forming Fungi Provides Insights into the Origins of Lignocellulose Decay Capabilities.</title>
        <authorList>
            <person name="Nagy L.G."/>
            <person name="Riley R."/>
            <person name="Tritt A."/>
            <person name="Adam C."/>
            <person name="Daum C."/>
            <person name="Floudas D."/>
            <person name="Sun H."/>
            <person name="Yadav J.S."/>
            <person name="Pangilinan J."/>
            <person name="Larsson K.H."/>
            <person name="Matsuura K."/>
            <person name="Barry K."/>
            <person name="Labutti K."/>
            <person name="Kuo R."/>
            <person name="Ohm R.A."/>
            <person name="Bhattacharya S.S."/>
            <person name="Shirouzu T."/>
            <person name="Yoshinaga Y."/>
            <person name="Martin F.M."/>
            <person name="Grigoriev I.V."/>
            <person name="Hibbett D.S."/>
        </authorList>
    </citation>
    <scope>NUCLEOTIDE SEQUENCE [LARGE SCALE GENOMIC DNA]</scope>
    <source>
        <strain evidence="2 3">HHB14362 ss-1</strain>
    </source>
</reference>
<dbReference type="AlphaFoldDB" id="A0A165NC27"/>
<evidence type="ECO:0000313" key="2">
    <source>
        <dbReference type="EMBL" id="KZT19448.1"/>
    </source>
</evidence>
<evidence type="ECO:0000313" key="3">
    <source>
        <dbReference type="Proteomes" id="UP000076761"/>
    </source>
</evidence>
<feature type="domain" description="Dienelactone hydrolase" evidence="1">
    <location>
        <begin position="28"/>
        <end position="267"/>
    </location>
</feature>
<sequence>MSCPQCSQGFILPGEPEGEITNVTSINAYLHRAPEGSTSTRAVFLFTDIFGLQLKNSKILADTFSKRLGCDVWVPDFFAGSPPLGIYDLEGIMPRKPGQTIPFFSYLKFAWLFLRRAFGFYRNRPAVVDARVKSFITKVKEDKKYSKVGAVGYCFGGSMCVRLSSKHLLDSIVIAHPGACPPELVQTIQIPSSWACAEDDMSFKPQVRQAAEAVLAGRKGKPNFTEYEFKDYKGTVHGFASRPHLEDAEAKAGFDGALDQTVAWFEKTLS</sequence>
<dbReference type="Proteomes" id="UP000076761">
    <property type="component" value="Unassembled WGS sequence"/>
</dbReference>
<dbReference type="SUPFAM" id="SSF53474">
    <property type="entry name" value="alpha/beta-Hydrolases"/>
    <property type="match status" value="1"/>
</dbReference>
<evidence type="ECO:0000259" key="1">
    <source>
        <dbReference type="Pfam" id="PF01738"/>
    </source>
</evidence>
<keyword evidence="3" id="KW-1185">Reference proteome</keyword>